<name>A0A7W7MLV3_9ACTN</name>
<comment type="caution">
    <text evidence="2">The sequence shown here is derived from an EMBL/GenBank/DDBJ whole genome shotgun (WGS) entry which is preliminary data.</text>
</comment>
<dbReference type="Proteomes" id="UP000631312">
    <property type="component" value="Unassembled WGS sequence"/>
</dbReference>
<protein>
    <submittedName>
        <fullName evidence="2">Uncharacterized protein</fullName>
    </submittedName>
</protein>
<gene>
    <name evidence="1" type="ORF">Alo02nite_53350</name>
    <name evidence="2" type="ORF">BJ964_008872</name>
</gene>
<reference evidence="2 3" key="1">
    <citation type="submission" date="2020-08" db="EMBL/GenBank/DDBJ databases">
        <title>Sequencing the genomes of 1000 actinobacteria strains.</title>
        <authorList>
            <person name="Klenk H.-P."/>
        </authorList>
    </citation>
    <scope>NUCLEOTIDE SEQUENCE [LARGE SCALE GENOMIC DNA]</scope>
    <source>
        <strain evidence="2 3">DSM 43150</strain>
    </source>
</reference>
<sequence length="129" mass="13110">MTNENLAFAAAPIAAAVAADLPARVYLDEMMARAGVDGLAAAFAEPALLARLDQHAAAVRDALRAAGRATDAAGLAAYARSIAAGAVRMGRPLPEPGFAPLTAAEWLATGFPLLRVVAICMIAEAEGLL</sequence>
<dbReference type="AlphaFoldDB" id="A0A7W7MLV3"/>
<dbReference type="InterPro" id="IPR045647">
    <property type="entry name" value="DUF6401"/>
</dbReference>
<reference evidence="1 4" key="2">
    <citation type="submission" date="2021-01" db="EMBL/GenBank/DDBJ databases">
        <title>Whole genome shotgun sequence of Actinoplanes lobatus NBRC 12513.</title>
        <authorList>
            <person name="Komaki H."/>
            <person name="Tamura T."/>
        </authorList>
    </citation>
    <scope>NUCLEOTIDE SEQUENCE [LARGE SCALE GENOMIC DNA]</scope>
    <source>
        <strain evidence="1 4">NBRC 12513</strain>
    </source>
</reference>
<dbReference type="Pfam" id="PF19939">
    <property type="entry name" value="DUF6401"/>
    <property type="match status" value="1"/>
</dbReference>
<evidence type="ECO:0000313" key="1">
    <source>
        <dbReference type="EMBL" id="GIE42437.1"/>
    </source>
</evidence>
<proteinExistence type="predicted"/>
<dbReference type="RefSeq" id="WP_188126219.1">
    <property type="nucleotide sequence ID" value="NZ_BOMP01000095.1"/>
</dbReference>
<keyword evidence="4" id="KW-1185">Reference proteome</keyword>
<organism evidence="2 3">
    <name type="scientific">Actinoplanes lobatus</name>
    <dbReference type="NCBI Taxonomy" id="113568"/>
    <lineage>
        <taxon>Bacteria</taxon>
        <taxon>Bacillati</taxon>
        <taxon>Actinomycetota</taxon>
        <taxon>Actinomycetes</taxon>
        <taxon>Micromonosporales</taxon>
        <taxon>Micromonosporaceae</taxon>
        <taxon>Actinoplanes</taxon>
    </lineage>
</organism>
<evidence type="ECO:0000313" key="4">
    <source>
        <dbReference type="Proteomes" id="UP000631312"/>
    </source>
</evidence>
<evidence type="ECO:0000313" key="2">
    <source>
        <dbReference type="EMBL" id="MBB4754711.1"/>
    </source>
</evidence>
<dbReference type="EMBL" id="JACHNC010000001">
    <property type="protein sequence ID" value="MBB4754711.1"/>
    <property type="molecule type" value="Genomic_DNA"/>
</dbReference>
<accession>A0A7W7MLV3</accession>
<evidence type="ECO:0000313" key="3">
    <source>
        <dbReference type="Proteomes" id="UP000590511"/>
    </source>
</evidence>
<dbReference type="EMBL" id="BOMP01000095">
    <property type="protein sequence ID" value="GIE42437.1"/>
    <property type="molecule type" value="Genomic_DNA"/>
</dbReference>
<dbReference type="Proteomes" id="UP000590511">
    <property type="component" value="Unassembled WGS sequence"/>
</dbReference>